<accession>A0ACC1HJF3</accession>
<reference evidence="1" key="1">
    <citation type="submission" date="2022-06" db="EMBL/GenBank/DDBJ databases">
        <title>Phylogenomic reconstructions and comparative analyses of Kickxellomycotina fungi.</title>
        <authorList>
            <person name="Reynolds N.K."/>
            <person name="Stajich J.E."/>
            <person name="Barry K."/>
            <person name="Grigoriev I.V."/>
            <person name="Crous P."/>
            <person name="Smith M.E."/>
        </authorList>
    </citation>
    <scope>NUCLEOTIDE SEQUENCE</scope>
    <source>
        <strain evidence="1">RSA 2271</strain>
    </source>
</reference>
<protein>
    <submittedName>
        <fullName evidence="1">Sin3 histone deacetylase corepressor complex component SDS3</fullName>
    </submittedName>
</protein>
<evidence type="ECO:0000313" key="1">
    <source>
        <dbReference type="EMBL" id="KAJ1675263.1"/>
    </source>
</evidence>
<comment type="caution">
    <text evidence="1">The sequence shown here is derived from an EMBL/GenBank/DDBJ whole genome shotgun (WGS) entry which is preliminary data.</text>
</comment>
<name>A0ACC1HJF3_9FUNG</name>
<gene>
    <name evidence="1" type="primary">SUDS3</name>
    <name evidence="1" type="ORF">EV182_001608</name>
</gene>
<proteinExistence type="predicted"/>
<keyword evidence="2" id="KW-1185">Reference proteome</keyword>
<evidence type="ECO:0000313" key="2">
    <source>
        <dbReference type="Proteomes" id="UP001145114"/>
    </source>
</evidence>
<organism evidence="1 2">
    <name type="scientific">Spiromyces aspiralis</name>
    <dbReference type="NCBI Taxonomy" id="68401"/>
    <lineage>
        <taxon>Eukaryota</taxon>
        <taxon>Fungi</taxon>
        <taxon>Fungi incertae sedis</taxon>
        <taxon>Zoopagomycota</taxon>
        <taxon>Kickxellomycotina</taxon>
        <taxon>Kickxellomycetes</taxon>
        <taxon>Kickxellales</taxon>
        <taxon>Kickxellaceae</taxon>
        <taxon>Spiromyces</taxon>
    </lineage>
</organism>
<sequence length="248" mass="28407">MHHQQVQAPAWASTVGPPEDPTTAVQTQRYERRVAHSLRQRVADRLTQIDNEVYQNHERMYQQKYMDIKQAIYLILAGTHPKYVEEVSRLAKKRDDSLVQVESFSRYMLDLYETEMNQILEQANASFEQEKQALYEKMFNNIEERRMRLNEEKDSMELNGSDYFGETGLRPSTKRNLRKRGVDSVAGDSSRSGAAHRRKMTQTFAMVGLSEEEIMKDLSVLRKSTGVTGPLGPGSSTGGKKGSKARKR</sequence>
<dbReference type="Proteomes" id="UP001145114">
    <property type="component" value="Unassembled WGS sequence"/>
</dbReference>
<dbReference type="EMBL" id="JAMZIH010005394">
    <property type="protein sequence ID" value="KAJ1675263.1"/>
    <property type="molecule type" value="Genomic_DNA"/>
</dbReference>